<dbReference type="OMA" id="DECAVCV"/>
<evidence type="ECO:0000256" key="5">
    <source>
        <dbReference type="ARBA" id="ARBA00022801"/>
    </source>
</evidence>
<protein>
    <recommendedName>
        <fullName evidence="8">Integrase catalytic domain-containing protein</fullName>
    </recommendedName>
</protein>
<dbReference type="InterPro" id="IPR043502">
    <property type="entry name" value="DNA/RNA_pol_sf"/>
</dbReference>
<keyword evidence="6" id="KW-0695">RNA-directed DNA polymerase</keyword>
<dbReference type="GO" id="GO:0016787">
    <property type="term" value="F:hydrolase activity"/>
    <property type="evidence" value="ECO:0007669"/>
    <property type="project" value="UniProtKB-KW"/>
</dbReference>
<dbReference type="AlphaFoldDB" id="H3H9W6"/>
<dbReference type="SUPFAM" id="SSF53098">
    <property type="entry name" value="Ribonuclease H-like"/>
    <property type="match status" value="1"/>
</dbReference>
<feature type="compositionally biased region" description="Basic and acidic residues" evidence="7">
    <location>
        <begin position="131"/>
        <end position="141"/>
    </location>
</feature>
<dbReference type="PANTHER" id="PTHR37984">
    <property type="entry name" value="PROTEIN CBG26694"/>
    <property type="match status" value="1"/>
</dbReference>
<keyword evidence="10" id="KW-1185">Reference proteome</keyword>
<dbReference type="eggNOG" id="KOG0017">
    <property type="taxonomic scope" value="Eukaryota"/>
</dbReference>
<dbReference type="EMBL" id="DS568199">
    <property type="status" value="NOT_ANNOTATED_CDS"/>
    <property type="molecule type" value="Genomic_DNA"/>
</dbReference>
<dbReference type="Proteomes" id="UP000005238">
    <property type="component" value="Unassembled WGS sequence"/>
</dbReference>
<dbReference type="PANTHER" id="PTHR37984:SF5">
    <property type="entry name" value="PROTEIN NYNRIN-LIKE"/>
    <property type="match status" value="1"/>
</dbReference>
<dbReference type="InterPro" id="IPR012337">
    <property type="entry name" value="RNaseH-like_sf"/>
</dbReference>
<evidence type="ECO:0000313" key="10">
    <source>
        <dbReference type="Proteomes" id="UP000005238"/>
    </source>
</evidence>
<dbReference type="Pfam" id="PF17917">
    <property type="entry name" value="RT_RNaseH"/>
    <property type="match status" value="1"/>
</dbReference>
<dbReference type="GO" id="GO:0004519">
    <property type="term" value="F:endonuclease activity"/>
    <property type="evidence" value="ECO:0007669"/>
    <property type="project" value="UniProtKB-KW"/>
</dbReference>
<evidence type="ECO:0000256" key="6">
    <source>
        <dbReference type="ARBA" id="ARBA00022918"/>
    </source>
</evidence>
<accession>H3H9W6</accession>
<reference evidence="10" key="1">
    <citation type="journal article" date="2006" name="Science">
        <title>Phytophthora genome sequences uncover evolutionary origins and mechanisms of pathogenesis.</title>
        <authorList>
            <person name="Tyler B.M."/>
            <person name="Tripathy S."/>
            <person name="Zhang X."/>
            <person name="Dehal P."/>
            <person name="Jiang R.H."/>
            <person name="Aerts A."/>
            <person name="Arredondo F.D."/>
            <person name="Baxter L."/>
            <person name="Bensasson D."/>
            <person name="Beynon J.L."/>
            <person name="Chapman J."/>
            <person name="Damasceno C.M."/>
            <person name="Dorrance A.E."/>
            <person name="Dou D."/>
            <person name="Dickerman A.W."/>
            <person name="Dubchak I.L."/>
            <person name="Garbelotto M."/>
            <person name="Gijzen M."/>
            <person name="Gordon S.G."/>
            <person name="Govers F."/>
            <person name="Grunwald N.J."/>
            <person name="Huang W."/>
            <person name="Ivors K.L."/>
            <person name="Jones R.W."/>
            <person name="Kamoun S."/>
            <person name="Krampis K."/>
            <person name="Lamour K.H."/>
            <person name="Lee M.K."/>
            <person name="McDonald W.H."/>
            <person name="Medina M."/>
            <person name="Meijer H.J."/>
            <person name="Nordberg E.K."/>
            <person name="Maclean D.J."/>
            <person name="Ospina-Giraldo M.D."/>
            <person name="Morris P.F."/>
            <person name="Phuntumart V."/>
            <person name="Putnam N.H."/>
            <person name="Rash S."/>
            <person name="Rose J.K."/>
            <person name="Sakihama Y."/>
            <person name="Salamov A.A."/>
            <person name="Savidor A."/>
            <person name="Scheuring C.F."/>
            <person name="Smith B.M."/>
            <person name="Sobral B.W."/>
            <person name="Terry A."/>
            <person name="Torto-Alalibo T.A."/>
            <person name="Win J."/>
            <person name="Xu Z."/>
            <person name="Zhang H."/>
            <person name="Grigoriev I.V."/>
            <person name="Rokhsar D.S."/>
            <person name="Boore J.L."/>
        </authorList>
    </citation>
    <scope>NUCLEOTIDE SEQUENCE [LARGE SCALE GENOMIC DNA]</scope>
    <source>
        <strain evidence="10">Pr102</strain>
    </source>
</reference>
<dbReference type="InterPro" id="IPR036397">
    <property type="entry name" value="RNaseH_sf"/>
</dbReference>
<dbReference type="InterPro" id="IPR050951">
    <property type="entry name" value="Retrovirus_Pol_polyprotein"/>
</dbReference>
<keyword evidence="5" id="KW-0378">Hydrolase</keyword>
<evidence type="ECO:0000313" key="9">
    <source>
        <dbReference type="EnsemblProtists" id="Phyra87668"/>
    </source>
</evidence>
<dbReference type="PROSITE" id="PS50994">
    <property type="entry name" value="INTEGRASE"/>
    <property type="match status" value="1"/>
</dbReference>
<dbReference type="SUPFAM" id="SSF56672">
    <property type="entry name" value="DNA/RNA polymerases"/>
    <property type="match status" value="1"/>
</dbReference>
<feature type="region of interest" description="Disordered" evidence="7">
    <location>
        <begin position="121"/>
        <end position="147"/>
    </location>
</feature>
<keyword evidence="2" id="KW-0548">Nucleotidyltransferase</keyword>
<dbReference type="Gene3D" id="1.10.340.70">
    <property type="match status" value="1"/>
</dbReference>
<dbReference type="InterPro" id="IPR041373">
    <property type="entry name" value="RT_RNaseH"/>
</dbReference>
<dbReference type="GO" id="GO:0003964">
    <property type="term" value="F:RNA-directed DNA polymerase activity"/>
    <property type="evidence" value="ECO:0007669"/>
    <property type="project" value="UniProtKB-KW"/>
</dbReference>
<evidence type="ECO:0000259" key="8">
    <source>
        <dbReference type="PROSITE" id="PS50994"/>
    </source>
</evidence>
<dbReference type="Pfam" id="PF00665">
    <property type="entry name" value="rve"/>
    <property type="match status" value="1"/>
</dbReference>
<dbReference type="FunFam" id="1.10.340.70:FF:000001">
    <property type="entry name" value="Retrovirus-related Pol polyprotein from transposon gypsy-like Protein"/>
    <property type="match status" value="1"/>
</dbReference>
<dbReference type="HOGENOM" id="CLU_402066_0_0_1"/>
<dbReference type="InParanoid" id="H3H9W6"/>
<keyword evidence="3" id="KW-0540">Nuclease</keyword>
<dbReference type="GO" id="GO:0003676">
    <property type="term" value="F:nucleic acid binding"/>
    <property type="evidence" value="ECO:0007669"/>
    <property type="project" value="InterPro"/>
</dbReference>
<organism evidence="9 10">
    <name type="scientific">Phytophthora ramorum</name>
    <name type="common">Sudden oak death agent</name>
    <dbReference type="NCBI Taxonomy" id="164328"/>
    <lineage>
        <taxon>Eukaryota</taxon>
        <taxon>Sar</taxon>
        <taxon>Stramenopiles</taxon>
        <taxon>Oomycota</taxon>
        <taxon>Peronosporomycetes</taxon>
        <taxon>Peronosporales</taxon>
        <taxon>Peronosporaceae</taxon>
        <taxon>Phytophthora</taxon>
    </lineage>
</organism>
<evidence type="ECO:0000256" key="2">
    <source>
        <dbReference type="ARBA" id="ARBA00022695"/>
    </source>
</evidence>
<keyword evidence="4" id="KW-0255">Endonuclease</keyword>
<keyword evidence="1" id="KW-0808">Transferase</keyword>
<evidence type="ECO:0000256" key="4">
    <source>
        <dbReference type="ARBA" id="ARBA00022759"/>
    </source>
</evidence>
<dbReference type="VEuPathDB" id="FungiDB:KRP23_6955"/>
<name>H3H9W6_PHYRM</name>
<dbReference type="Pfam" id="PF17921">
    <property type="entry name" value="Integrase_H2C2"/>
    <property type="match status" value="1"/>
</dbReference>
<dbReference type="STRING" id="164328.H3H9W6"/>
<sequence length="685" mass="77012">MIVKYADGKPRRTPRRSATFAYEFDGFRGSEEFLVIELSGSFDCVFGIPWLARHQPAIDWLAGTVRPRDIDVNAVEAFLCGTPNQWPHVTVMDPESMTHAAPEASDGPSCAVCENATCAGPEQESQDASDVVEHGFPRPDEQWFSDEDDDDVVEHGFPRPDEQWLSPEEEDDVVEHGFPRPSDDVVERGLPLAVEHGFPRVVERELPEEVDAAEQLAPRLGADVEFRHPESADVIEHGFSLSAVEDSPRPFDDEGRERVISYQSRQLKPAERNYPVHDKELLAMRYALIKFRVYLLGEQTFAIYTDHASLRTATKSPHLSQRMARWLSLFSEYNFVVHYKPGKANILADALSRRPDYVQSGRHAVGDEDDDECAVCVAEEVAAVEVAATTPLRDLISAAYEADAACSEMIKYLGDPSDTARRRLSARSRARIDRYQLEGGLLTYSVDRADPPRIVVPLDDDLRARLIHEFHDAPSGGHLGREKTFASLSRDFYWPHMYKWVRKWARSCEACQRVKPSQSKQAPLRPLPVAADPWSSVSMDFVFGLPRDAQGRTGILVFVDRFSKMLHLAPVAVTITAAQSAAIFLDIVYRHHGLPTSIISDRDPRFTAAFWTELFKLVGTRLKMSTASHPETDGQTERANRVVEDVLRSFATSFESWSSFLPMVEFALNNAVHTSTGLTPFYVNY</sequence>
<feature type="domain" description="Integrase catalytic" evidence="8">
    <location>
        <begin position="529"/>
        <end position="685"/>
    </location>
</feature>
<evidence type="ECO:0000256" key="3">
    <source>
        <dbReference type="ARBA" id="ARBA00022722"/>
    </source>
</evidence>
<dbReference type="InterPro" id="IPR041588">
    <property type="entry name" value="Integrase_H2C2"/>
</dbReference>
<reference evidence="9" key="2">
    <citation type="submission" date="2015-06" db="UniProtKB">
        <authorList>
            <consortium name="EnsemblProtists"/>
        </authorList>
    </citation>
    <scope>IDENTIFICATION</scope>
    <source>
        <strain evidence="9">Pr102</strain>
    </source>
</reference>
<evidence type="ECO:0000256" key="7">
    <source>
        <dbReference type="SAM" id="MobiDB-lite"/>
    </source>
</evidence>
<dbReference type="CDD" id="cd09274">
    <property type="entry name" value="RNase_HI_RT_Ty3"/>
    <property type="match status" value="1"/>
</dbReference>
<dbReference type="InterPro" id="IPR001584">
    <property type="entry name" value="Integrase_cat-core"/>
</dbReference>
<dbReference type="GO" id="GO:0015074">
    <property type="term" value="P:DNA integration"/>
    <property type="evidence" value="ECO:0007669"/>
    <property type="project" value="InterPro"/>
</dbReference>
<proteinExistence type="predicted"/>
<evidence type="ECO:0000256" key="1">
    <source>
        <dbReference type="ARBA" id="ARBA00022679"/>
    </source>
</evidence>
<dbReference type="Gene3D" id="3.30.420.10">
    <property type="entry name" value="Ribonuclease H-like superfamily/Ribonuclease H"/>
    <property type="match status" value="1"/>
</dbReference>
<dbReference type="EnsemblProtists" id="Phyra87668">
    <property type="protein sequence ID" value="Phyra87668"/>
    <property type="gene ID" value="Phyra87668"/>
</dbReference>